<dbReference type="EMBL" id="JACHIW010000002">
    <property type="protein sequence ID" value="MBB5158979.1"/>
    <property type="molecule type" value="Genomic_DNA"/>
</dbReference>
<dbReference type="GO" id="GO:0032259">
    <property type="term" value="P:methylation"/>
    <property type="evidence" value="ECO:0007669"/>
    <property type="project" value="UniProtKB-KW"/>
</dbReference>
<dbReference type="InterPro" id="IPR029063">
    <property type="entry name" value="SAM-dependent_MTases_sf"/>
</dbReference>
<dbReference type="CDD" id="cd02440">
    <property type="entry name" value="AdoMet_MTases"/>
    <property type="match status" value="1"/>
</dbReference>
<dbReference type="PANTHER" id="PTHR43464">
    <property type="entry name" value="METHYLTRANSFERASE"/>
    <property type="match status" value="1"/>
</dbReference>
<dbReference type="SUPFAM" id="SSF53335">
    <property type="entry name" value="S-adenosyl-L-methionine-dependent methyltransferases"/>
    <property type="match status" value="1"/>
</dbReference>
<gene>
    <name evidence="5" type="ORF">BJ970_006578</name>
</gene>
<reference evidence="5 6" key="1">
    <citation type="submission" date="2020-08" db="EMBL/GenBank/DDBJ databases">
        <title>Sequencing the genomes of 1000 actinobacteria strains.</title>
        <authorList>
            <person name="Klenk H.-P."/>
        </authorList>
    </citation>
    <scope>NUCLEOTIDE SEQUENCE [LARGE SCALE GENOMIC DNA]</scope>
    <source>
        <strain evidence="5 6">DSM 45584</strain>
    </source>
</reference>
<proteinExistence type="predicted"/>
<evidence type="ECO:0000256" key="2">
    <source>
        <dbReference type="ARBA" id="ARBA00022679"/>
    </source>
</evidence>
<dbReference type="AlphaFoldDB" id="A0A840QJ85"/>
<organism evidence="5 6">
    <name type="scientific">Saccharopolyspora phatthalungensis</name>
    <dbReference type="NCBI Taxonomy" id="664693"/>
    <lineage>
        <taxon>Bacteria</taxon>
        <taxon>Bacillati</taxon>
        <taxon>Actinomycetota</taxon>
        <taxon>Actinomycetes</taxon>
        <taxon>Pseudonocardiales</taxon>
        <taxon>Pseudonocardiaceae</taxon>
        <taxon>Saccharopolyspora</taxon>
    </lineage>
</organism>
<evidence type="ECO:0000313" key="5">
    <source>
        <dbReference type="EMBL" id="MBB5158979.1"/>
    </source>
</evidence>
<keyword evidence="2 5" id="KW-0808">Transferase</keyword>
<dbReference type="PANTHER" id="PTHR43464:SF19">
    <property type="entry name" value="UBIQUINONE BIOSYNTHESIS O-METHYLTRANSFERASE, MITOCHONDRIAL"/>
    <property type="match status" value="1"/>
</dbReference>
<evidence type="ECO:0000256" key="1">
    <source>
        <dbReference type="ARBA" id="ARBA00022603"/>
    </source>
</evidence>
<dbReference type="InterPro" id="IPR013216">
    <property type="entry name" value="Methyltransf_11"/>
</dbReference>
<comment type="caution">
    <text evidence="5">The sequence shown here is derived from an EMBL/GenBank/DDBJ whole genome shotgun (WGS) entry which is preliminary data.</text>
</comment>
<evidence type="ECO:0000256" key="3">
    <source>
        <dbReference type="ARBA" id="ARBA00022691"/>
    </source>
</evidence>
<feature type="domain" description="Methyltransferase type 11" evidence="4">
    <location>
        <begin position="58"/>
        <end position="150"/>
    </location>
</feature>
<dbReference type="RefSeq" id="WP_221468332.1">
    <property type="nucleotide sequence ID" value="NZ_JACHIW010000002.1"/>
</dbReference>
<keyword evidence="3" id="KW-0949">S-adenosyl-L-methionine</keyword>
<dbReference type="Proteomes" id="UP000584374">
    <property type="component" value="Unassembled WGS sequence"/>
</dbReference>
<sequence>MTPVPENRALPADPARANDYDSFAEAYTAENETSIYNAYYERPAMLELAGDVAGRRILDAGCGSGPLFAALRDRGALVTGIDASAGMLELARRRLGTADLRVADLASPLPFPDGVFDDVIASLVLHYLEDWGPTLAELRRVLTPGGRLLVSVDHPFVAYGVHRLAGRSPNYFETYNWTVEWTMGGQTVPMSFWPRPLHAMTDAFTAAGFRISVISEPQPVPAARELFPEEYRALTTGLCFLFFVLQAG</sequence>
<protein>
    <submittedName>
        <fullName evidence="5">SAM-dependent methyltransferase</fullName>
    </submittedName>
</protein>
<evidence type="ECO:0000259" key="4">
    <source>
        <dbReference type="Pfam" id="PF08241"/>
    </source>
</evidence>
<evidence type="ECO:0000313" key="6">
    <source>
        <dbReference type="Proteomes" id="UP000584374"/>
    </source>
</evidence>
<keyword evidence="1 5" id="KW-0489">Methyltransferase</keyword>
<accession>A0A840QJ85</accession>
<dbReference type="GO" id="GO:0008757">
    <property type="term" value="F:S-adenosylmethionine-dependent methyltransferase activity"/>
    <property type="evidence" value="ECO:0007669"/>
    <property type="project" value="InterPro"/>
</dbReference>
<dbReference type="Pfam" id="PF08241">
    <property type="entry name" value="Methyltransf_11"/>
    <property type="match status" value="1"/>
</dbReference>
<keyword evidence="6" id="KW-1185">Reference proteome</keyword>
<dbReference type="Gene3D" id="3.40.50.150">
    <property type="entry name" value="Vaccinia Virus protein VP39"/>
    <property type="match status" value="1"/>
</dbReference>
<name>A0A840QJ85_9PSEU</name>